<dbReference type="RefSeq" id="WP_179608710.1">
    <property type="nucleotide sequence ID" value="NZ_BAABEH010000001.1"/>
</dbReference>
<dbReference type="AlphaFoldDB" id="A0A853CYW9"/>
<accession>A0A853CYW9</accession>
<dbReference type="Proteomes" id="UP000578352">
    <property type="component" value="Unassembled WGS sequence"/>
</dbReference>
<protein>
    <submittedName>
        <fullName evidence="2">Peptidoglycan/LPS O-acetylase OafA/YrhL</fullName>
    </submittedName>
</protein>
<reference evidence="2 3" key="1">
    <citation type="submission" date="2020-07" db="EMBL/GenBank/DDBJ databases">
        <title>Sequencing the genomes of 1000 actinobacteria strains.</title>
        <authorList>
            <person name="Klenk H.-P."/>
        </authorList>
    </citation>
    <scope>NUCLEOTIDE SEQUENCE [LARGE SCALE GENOMIC DNA]</scope>
    <source>
        <strain evidence="2 3">DSM 15165</strain>
    </source>
</reference>
<evidence type="ECO:0000256" key="1">
    <source>
        <dbReference type="SAM" id="Phobius"/>
    </source>
</evidence>
<organism evidence="2 3">
    <name type="scientific">Leifsonia shinshuensis</name>
    <dbReference type="NCBI Taxonomy" id="150026"/>
    <lineage>
        <taxon>Bacteria</taxon>
        <taxon>Bacillati</taxon>
        <taxon>Actinomycetota</taxon>
        <taxon>Actinomycetes</taxon>
        <taxon>Micrococcales</taxon>
        <taxon>Microbacteriaceae</taxon>
        <taxon>Leifsonia</taxon>
    </lineage>
</organism>
<feature type="transmembrane region" description="Helical" evidence="1">
    <location>
        <begin position="87"/>
        <end position="106"/>
    </location>
</feature>
<keyword evidence="1" id="KW-1133">Transmembrane helix</keyword>
<feature type="transmembrane region" description="Helical" evidence="1">
    <location>
        <begin position="21"/>
        <end position="45"/>
    </location>
</feature>
<keyword evidence="1" id="KW-0812">Transmembrane</keyword>
<evidence type="ECO:0000313" key="2">
    <source>
        <dbReference type="EMBL" id="NYJ25787.1"/>
    </source>
</evidence>
<gene>
    <name evidence="2" type="ORF">HNR13_004074</name>
</gene>
<feature type="transmembrane region" description="Helical" evidence="1">
    <location>
        <begin position="57"/>
        <end position="80"/>
    </location>
</feature>
<keyword evidence="1" id="KW-0472">Membrane</keyword>
<evidence type="ECO:0000313" key="3">
    <source>
        <dbReference type="Proteomes" id="UP000578352"/>
    </source>
</evidence>
<dbReference type="EMBL" id="JACCFL010000001">
    <property type="protein sequence ID" value="NYJ25787.1"/>
    <property type="molecule type" value="Genomic_DNA"/>
</dbReference>
<sequence>MNASAATSPAQSPRTIVFTMAPYVLVTLALLAVAAISLFPLVVWLVTNSALALSSAYFYFFLLPPTLFGLLAAVSAFVPIRRRRHPWWAMIPASLAFVGVLLLTVGKPLIGQLEF</sequence>
<comment type="caution">
    <text evidence="2">The sequence shown here is derived from an EMBL/GenBank/DDBJ whole genome shotgun (WGS) entry which is preliminary data.</text>
</comment>
<name>A0A853CYW9_9MICO</name>
<proteinExistence type="predicted"/>